<organism evidence="1">
    <name type="scientific">Brassica napus</name>
    <name type="common">Rape</name>
    <dbReference type="NCBI Taxonomy" id="3708"/>
    <lineage>
        <taxon>Eukaryota</taxon>
        <taxon>Viridiplantae</taxon>
        <taxon>Streptophyta</taxon>
        <taxon>Embryophyta</taxon>
        <taxon>Tracheophyta</taxon>
        <taxon>Spermatophyta</taxon>
        <taxon>Magnoliopsida</taxon>
        <taxon>eudicotyledons</taxon>
        <taxon>Gunneridae</taxon>
        <taxon>Pentapetalae</taxon>
        <taxon>rosids</taxon>
        <taxon>malvids</taxon>
        <taxon>Brassicales</taxon>
        <taxon>Brassicaceae</taxon>
        <taxon>Brassiceae</taxon>
        <taxon>Brassica</taxon>
    </lineage>
</organism>
<dbReference type="EMBL" id="HG994363">
    <property type="protein sequence ID" value="CAF2040117.1"/>
    <property type="molecule type" value="Genomic_DNA"/>
</dbReference>
<gene>
    <name evidence="1" type="ORF">DARMORV10_A09P16530.1</name>
</gene>
<sequence>MYTLRLSLHGRRLVELQKWRNVRVSVTLLQNASFSSPSDVSPRKGQNFTVSSYLVDSLDLTRKLIKLADSISKKVTFEEKGHPDSVLTLLRTHGFTDLRSPPSLQTTHYCL</sequence>
<protein>
    <submittedName>
        <fullName evidence="1">(rape) hypothetical protein</fullName>
    </submittedName>
</protein>
<dbReference type="Proteomes" id="UP001295469">
    <property type="component" value="Chromosome A09"/>
</dbReference>
<dbReference type="AlphaFoldDB" id="A0A816NVD5"/>
<name>A0A816NVD5_BRANA</name>
<evidence type="ECO:0000313" key="1">
    <source>
        <dbReference type="EMBL" id="CAF2040117.1"/>
    </source>
</evidence>
<reference evidence="1" key="1">
    <citation type="submission" date="2021-01" db="EMBL/GenBank/DDBJ databases">
        <authorList>
            <consortium name="Genoscope - CEA"/>
            <person name="William W."/>
        </authorList>
    </citation>
    <scope>NUCLEOTIDE SEQUENCE</scope>
</reference>
<accession>A0A816NVD5</accession>
<proteinExistence type="predicted"/>